<dbReference type="PRINTS" id="PR00742">
    <property type="entry name" value="GLHYDRLASE35"/>
</dbReference>
<dbReference type="Proteomes" id="UP000440498">
    <property type="component" value="Unassembled WGS sequence"/>
</dbReference>
<protein>
    <submittedName>
        <fullName evidence="8">Beta-galactosidase</fullName>
    </submittedName>
</protein>
<dbReference type="Pfam" id="PF01301">
    <property type="entry name" value="Glyco_hydro_35"/>
    <property type="match status" value="1"/>
</dbReference>
<evidence type="ECO:0000256" key="4">
    <source>
        <dbReference type="PIRSR" id="PIRSR006336-1"/>
    </source>
</evidence>
<dbReference type="Pfam" id="PF21467">
    <property type="entry name" value="BetaGal_gal-bd"/>
    <property type="match status" value="1"/>
</dbReference>
<dbReference type="InterPro" id="IPR019801">
    <property type="entry name" value="Glyco_hydro_35_CS"/>
</dbReference>
<feature type="active site" description="Nucleophile" evidence="4">
    <location>
        <position position="238"/>
    </location>
</feature>
<dbReference type="Pfam" id="PF21317">
    <property type="entry name" value="BetaGal_ABD_1"/>
    <property type="match status" value="1"/>
</dbReference>
<comment type="caution">
    <text evidence="8">The sequence shown here is derived from an EMBL/GenBank/DDBJ whole genome shotgun (WGS) entry which is preliminary data.</text>
</comment>
<accession>A0A6A7MYY5</accession>
<dbReference type="PROSITE" id="PS01182">
    <property type="entry name" value="GLYCOSYL_HYDROL_F35"/>
    <property type="match status" value="1"/>
</dbReference>
<feature type="domain" description="Glycoside hydrolase 35 catalytic" evidence="5">
    <location>
        <begin position="14"/>
        <end position="330"/>
    </location>
</feature>
<dbReference type="InterPro" id="IPR001944">
    <property type="entry name" value="Glycoside_Hdrlase_35"/>
</dbReference>
<dbReference type="InterPro" id="IPR048913">
    <property type="entry name" value="BetaGal_gal-bd"/>
</dbReference>
<keyword evidence="9" id="KW-1185">Reference proteome</keyword>
<dbReference type="GO" id="GO:0004565">
    <property type="term" value="F:beta-galactosidase activity"/>
    <property type="evidence" value="ECO:0007669"/>
    <property type="project" value="InterPro"/>
</dbReference>
<dbReference type="GO" id="GO:0005975">
    <property type="term" value="P:carbohydrate metabolic process"/>
    <property type="evidence" value="ECO:0007669"/>
    <property type="project" value="InterPro"/>
</dbReference>
<keyword evidence="2" id="KW-0378">Hydrolase</keyword>
<keyword evidence="3" id="KW-0326">Glycosidase</keyword>
<feature type="domain" description="Beta-galactosidase galactose-binding" evidence="7">
    <location>
        <begin position="506"/>
        <end position="564"/>
    </location>
</feature>
<evidence type="ECO:0000259" key="7">
    <source>
        <dbReference type="Pfam" id="PF21467"/>
    </source>
</evidence>
<sequence>MNQTIGSFDIVGDQFHLNGQPFRVLSGALHYFRVLPELWEDRLLKLKAMGLNTVETYVAWNLHEPAAGQFRYEGGLDLAAFIRLAESLGLYVIVRPGPFICAEWEFGGLPAWLLADPYMEVRCCYQPYLEAVRRFYDDLLPRLLPLQIQRGGPILAMQVENEYGSYGSDQLYLTWLRRLMLDSGVETLLFTSDGATDHMLTHGTLAQVWKSANFGSRAEEEFAKLREYQPDGPLMCMEFWNGWFDHWGEPHHTRDAADAADALDRIMACGAHVNVYMFHGGTNFGFMNGANTDLLTRDYQPTVNSYDYDAPLDETGQPTAKFHAFRAVLEKHVALPPMQLPAPAPRIAIDAVAFDASIGLWDALPLLSEAYRDIVPRAMETLGQNYGFILYRTETAHPPGKAVLSLERLHDRAQVFINGRPVGVIERNGPLQLEVDIPAGGLTTLELLVENQGRVNYGPDLQDRKGILGWVRLGINKLYHWQMYPLPLEDVGDLPFRSGVVADGRPAFHRARFNVAAPGDTFLDMAGWRKGVAWLNGFNLGRYWECGPQTALYVPAPLLREGENELIVLELHGTDTHIARLSAQRP</sequence>
<dbReference type="InterPro" id="IPR017853">
    <property type="entry name" value="GH"/>
</dbReference>
<dbReference type="FunFam" id="3.20.20.80:FF:000115">
    <property type="entry name" value="Beta-galactosidase"/>
    <property type="match status" value="1"/>
</dbReference>
<dbReference type="Gene3D" id="2.60.120.260">
    <property type="entry name" value="Galactose-binding domain-like"/>
    <property type="match status" value="2"/>
</dbReference>
<organism evidence="8 9">
    <name type="scientific">Rugamonas aquatica</name>
    <dbReference type="NCBI Taxonomy" id="2743357"/>
    <lineage>
        <taxon>Bacteria</taxon>
        <taxon>Pseudomonadati</taxon>
        <taxon>Pseudomonadota</taxon>
        <taxon>Betaproteobacteria</taxon>
        <taxon>Burkholderiales</taxon>
        <taxon>Oxalobacteraceae</taxon>
        <taxon>Telluria group</taxon>
        <taxon>Rugamonas</taxon>
    </lineage>
</organism>
<dbReference type="InterPro" id="IPR031330">
    <property type="entry name" value="Gly_Hdrlase_35_cat"/>
</dbReference>
<dbReference type="InterPro" id="IPR048912">
    <property type="entry name" value="BetaGal1-like_ABD1"/>
</dbReference>
<evidence type="ECO:0000313" key="8">
    <source>
        <dbReference type="EMBL" id="MQA37957.1"/>
    </source>
</evidence>
<evidence type="ECO:0000256" key="3">
    <source>
        <dbReference type="ARBA" id="ARBA00023295"/>
    </source>
</evidence>
<dbReference type="PIRSF" id="PIRSF006336">
    <property type="entry name" value="B-gal"/>
    <property type="match status" value="1"/>
</dbReference>
<comment type="similarity">
    <text evidence="1">Belongs to the glycosyl hydrolase 35 family.</text>
</comment>
<dbReference type="InterPro" id="IPR026283">
    <property type="entry name" value="B-gal_1-like"/>
</dbReference>
<dbReference type="SUPFAM" id="SSF51445">
    <property type="entry name" value="(Trans)glycosidases"/>
    <property type="match status" value="1"/>
</dbReference>
<feature type="domain" description="Beta-galactosidase 1-like first all-beta" evidence="6">
    <location>
        <begin position="376"/>
        <end position="487"/>
    </location>
</feature>
<feature type="active site" description="Proton donor" evidence="4">
    <location>
        <position position="162"/>
    </location>
</feature>
<dbReference type="SUPFAM" id="SSF49785">
    <property type="entry name" value="Galactose-binding domain-like"/>
    <property type="match status" value="2"/>
</dbReference>
<evidence type="ECO:0000256" key="1">
    <source>
        <dbReference type="ARBA" id="ARBA00009809"/>
    </source>
</evidence>
<evidence type="ECO:0000259" key="6">
    <source>
        <dbReference type="Pfam" id="PF21317"/>
    </source>
</evidence>
<name>A0A6A7MYY5_9BURK</name>
<evidence type="ECO:0000259" key="5">
    <source>
        <dbReference type="Pfam" id="PF01301"/>
    </source>
</evidence>
<dbReference type="EMBL" id="WHUG01000002">
    <property type="protein sequence ID" value="MQA37957.1"/>
    <property type="molecule type" value="Genomic_DNA"/>
</dbReference>
<dbReference type="InterPro" id="IPR008979">
    <property type="entry name" value="Galactose-bd-like_sf"/>
</dbReference>
<dbReference type="AlphaFoldDB" id="A0A6A7MYY5"/>
<evidence type="ECO:0000256" key="2">
    <source>
        <dbReference type="ARBA" id="ARBA00022801"/>
    </source>
</evidence>
<dbReference type="PANTHER" id="PTHR23421">
    <property type="entry name" value="BETA-GALACTOSIDASE RELATED"/>
    <property type="match status" value="1"/>
</dbReference>
<evidence type="ECO:0000313" key="9">
    <source>
        <dbReference type="Proteomes" id="UP000440498"/>
    </source>
</evidence>
<gene>
    <name evidence="8" type="ORF">GEV02_07335</name>
</gene>
<dbReference type="FunFam" id="2.60.120.260:FF:000049">
    <property type="entry name" value="Beta-galactosidase"/>
    <property type="match status" value="1"/>
</dbReference>
<dbReference type="Gene3D" id="3.20.20.80">
    <property type="entry name" value="Glycosidases"/>
    <property type="match status" value="1"/>
</dbReference>
<reference evidence="8 9" key="1">
    <citation type="submission" date="2019-10" db="EMBL/GenBank/DDBJ databases">
        <title>Two novel species isolated from a subtropical stream in China.</title>
        <authorList>
            <person name="Lu H."/>
        </authorList>
    </citation>
    <scope>NUCLEOTIDE SEQUENCE [LARGE SCALE GENOMIC DNA]</scope>
    <source>
        <strain evidence="8 9">FT29W</strain>
    </source>
</reference>
<proteinExistence type="inferred from homology"/>
<dbReference type="RefSeq" id="WP_152837396.1">
    <property type="nucleotide sequence ID" value="NZ_WHUG01000002.1"/>
</dbReference>